<dbReference type="Proteomes" id="UP000479000">
    <property type="component" value="Unassembled WGS sequence"/>
</dbReference>
<name>A0A6H5GW21_9HEMI</name>
<proteinExistence type="predicted"/>
<dbReference type="AlphaFoldDB" id="A0A6H5GW21"/>
<keyword evidence="2" id="KW-1185">Reference proteome</keyword>
<protein>
    <submittedName>
        <fullName evidence="1">Uncharacterized protein</fullName>
    </submittedName>
</protein>
<gene>
    <name evidence="1" type="ORF">NTEN_LOCUS12787</name>
</gene>
<organism evidence="1 2">
    <name type="scientific">Nesidiocoris tenuis</name>
    <dbReference type="NCBI Taxonomy" id="355587"/>
    <lineage>
        <taxon>Eukaryota</taxon>
        <taxon>Metazoa</taxon>
        <taxon>Ecdysozoa</taxon>
        <taxon>Arthropoda</taxon>
        <taxon>Hexapoda</taxon>
        <taxon>Insecta</taxon>
        <taxon>Pterygota</taxon>
        <taxon>Neoptera</taxon>
        <taxon>Paraneoptera</taxon>
        <taxon>Hemiptera</taxon>
        <taxon>Heteroptera</taxon>
        <taxon>Panheteroptera</taxon>
        <taxon>Cimicomorpha</taxon>
        <taxon>Miridae</taxon>
        <taxon>Dicyphina</taxon>
        <taxon>Nesidiocoris</taxon>
    </lineage>
</organism>
<sequence>MEVLCVIYAPLVLRKEDACSIGGFVLGCALNEIPKIGCERPSKMADQRWRTPTTVRVFYLPLYLLIGMRYLNSEKAW</sequence>
<evidence type="ECO:0000313" key="2">
    <source>
        <dbReference type="Proteomes" id="UP000479000"/>
    </source>
</evidence>
<accession>A0A6H5GW21</accession>
<dbReference type="EMBL" id="CADCXU010019135">
    <property type="protein sequence ID" value="CAB0007512.1"/>
    <property type="molecule type" value="Genomic_DNA"/>
</dbReference>
<reference evidence="1 2" key="1">
    <citation type="submission" date="2020-02" db="EMBL/GenBank/DDBJ databases">
        <authorList>
            <person name="Ferguson B K."/>
        </authorList>
    </citation>
    <scope>NUCLEOTIDE SEQUENCE [LARGE SCALE GENOMIC DNA]</scope>
</reference>
<evidence type="ECO:0000313" key="1">
    <source>
        <dbReference type="EMBL" id="CAB0007512.1"/>
    </source>
</evidence>